<proteinExistence type="predicted"/>
<keyword evidence="3" id="KW-1185">Reference proteome</keyword>
<keyword evidence="1" id="KW-0560">Oxidoreductase</keyword>
<organism evidence="2 3">
    <name type="scientific">Dactylosporangium maewongense</name>
    <dbReference type="NCBI Taxonomy" id="634393"/>
    <lineage>
        <taxon>Bacteria</taxon>
        <taxon>Bacillati</taxon>
        <taxon>Actinomycetota</taxon>
        <taxon>Actinomycetes</taxon>
        <taxon>Micromonosporales</taxon>
        <taxon>Micromonosporaceae</taxon>
        <taxon>Dactylosporangium</taxon>
    </lineage>
</organism>
<dbReference type="PANTHER" id="PTHR43292:SF3">
    <property type="entry name" value="ACYL-COA DEHYDROGENASE FADE29"/>
    <property type="match status" value="1"/>
</dbReference>
<evidence type="ECO:0000313" key="3">
    <source>
        <dbReference type="Proteomes" id="UP001501470"/>
    </source>
</evidence>
<dbReference type="SUPFAM" id="SSF56645">
    <property type="entry name" value="Acyl-CoA dehydrogenase NM domain-like"/>
    <property type="match status" value="1"/>
</dbReference>
<dbReference type="PANTHER" id="PTHR43292">
    <property type="entry name" value="ACYL-COA DEHYDROGENASE"/>
    <property type="match status" value="1"/>
</dbReference>
<dbReference type="EMBL" id="BAAAQD010000026">
    <property type="protein sequence ID" value="GAA1556757.1"/>
    <property type="molecule type" value="Genomic_DNA"/>
</dbReference>
<evidence type="ECO:0000256" key="1">
    <source>
        <dbReference type="ARBA" id="ARBA00023002"/>
    </source>
</evidence>
<dbReference type="InterPro" id="IPR052161">
    <property type="entry name" value="Mycobact_Acyl-CoA_DH"/>
</dbReference>
<sequence>MAAVQDLWAQGWSEPGAGSDLAGIRSRAVRDEQAGSATDLLRDRVARSWMQAHAHQQFTLAQVTDIVEGRQVGARSSLNKVFNPQAACSSMLLDAPELRKLLN</sequence>
<dbReference type="InterPro" id="IPR009100">
    <property type="entry name" value="AcylCoA_DH/oxidase_NM_dom_sf"/>
</dbReference>
<evidence type="ECO:0000313" key="2">
    <source>
        <dbReference type="EMBL" id="GAA1556757.1"/>
    </source>
</evidence>
<gene>
    <name evidence="2" type="ORF">GCM10009827_092120</name>
</gene>
<comment type="caution">
    <text evidence="2">The sequence shown here is derived from an EMBL/GenBank/DDBJ whole genome shotgun (WGS) entry which is preliminary data.</text>
</comment>
<name>A0ABN2CCY2_9ACTN</name>
<reference evidence="2 3" key="1">
    <citation type="journal article" date="2019" name="Int. J. Syst. Evol. Microbiol.">
        <title>The Global Catalogue of Microorganisms (GCM) 10K type strain sequencing project: providing services to taxonomists for standard genome sequencing and annotation.</title>
        <authorList>
            <consortium name="The Broad Institute Genomics Platform"/>
            <consortium name="The Broad Institute Genome Sequencing Center for Infectious Disease"/>
            <person name="Wu L."/>
            <person name="Ma J."/>
        </authorList>
    </citation>
    <scope>NUCLEOTIDE SEQUENCE [LARGE SCALE GENOMIC DNA]</scope>
    <source>
        <strain evidence="2 3">JCM 15933</strain>
    </source>
</reference>
<dbReference type="Proteomes" id="UP001501470">
    <property type="component" value="Unassembled WGS sequence"/>
</dbReference>
<accession>A0ABN2CCY2</accession>
<protein>
    <submittedName>
        <fullName evidence="2">Uncharacterized protein</fullName>
    </submittedName>
</protein>